<dbReference type="SUPFAM" id="SSF47413">
    <property type="entry name" value="lambda repressor-like DNA-binding domains"/>
    <property type="match status" value="1"/>
</dbReference>
<dbReference type="Pfam" id="PF13560">
    <property type="entry name" value="HTH_31"/>
    <property type="match status" value="1"/>
</dbReference>
<dbReference type="InterPro" id="IPR010982">
    <property type="entry name" value="Lambda_DNA-bd_dom_sf"/>
</dbReference>
<name>A0A919MS42_9ACTN</name>
<dbReference type="Proteomes" id="UP000636960">
    <property type="component" value="Unassembled WGS sequence"/>
</dbReference>
<evidence type="ECO:0000313" key="3">
    <source>
        <dbReference type="Proteomes" id="UP000636960"/>
    </source>
</evidence>
<dbReference type="Pfam" id="PF19054">
    <property type="entry name" value="DUF5753"/>
    <property type="match status" value="1"/>
</dbReference>
<comment type="caution">
    <text evidence="2">The sequence shown here is derived from an EMBL/GenBank/DDBJ whole genome shotgun (WGS) entry which is preliminary data.</text>
</comment>
<evidence type="ECO:0000313" key="2">
    <source>
        <dbReference type="EMBL" id="GIE93248.1"/>
    </source>
</evidence>
<evidence type="ECO:0000259" key="1">
    <source>
        <dbReference type="PROSITE" id="PS50943"/>
    </source>
</evidence>
<accession>A0A919MS42</accession>
<organism evidence="2 3">
    <name type="scientific">Paractinoplanes rishiriensis</name>
    <dbReference type="NCBI Taxonomy" id="1050105"/>
    <lineage>
        <taxon>Bacteria</taxon>
        <taxon>Bacillati</taxon>
        <taxon>Actinomycetota</taxon>
        <taxon>Actinomycetes</taxon>
        <taxon>Micromonosporales</taxon>
        <taxon>Micromonosporaceae</taxon>
        <taxon>Paractinoplanes</taxon>
    </lineage>
</organism>
<proteinExistence type="predicted"/>
<feature type="domain" description="HTH cro/C1-type" evidence="1">
    <location>
        <begin position="18"/>
        <end position="73"/>
    </location>
</feature>
<dbReference type="GO" id="GO:0003677">
    <property type="term" value="F:DNA binding"/>
    <property type="evidence" value="ECO:0007669"/>
    <property type="project" value="InterPro"/>
</dbReference>
<dbReference type="InterPro" id="IPR043917">
    <property type="entry name" value="DUF5753"/>
</dbReference>
<keyword evidence="3" id="KW-1185">Reference proteome</keyword>
<protein>
    <submittedName>
        <fullName evidence="2">Transcriptional regulator</fullName>
    </submittedName>
</protein>
<dbReference type="CDD" id="cd00093">
    <property type="entry name" value="HTH_XRE"/>
    <property type="match status" value="1"/>
</dbReference>
<dbReference type="InterPro" id="IPR001387">
    <property type="entry name" value="Cro/C1-type_HTH"/>
</dbReference>
<dbReference type="PROSITE" id="PS50943">
    <property type="entry name" value="HTH_CROC1"/>
    <property type="match status" value="1"/>
</dbReference>
<gene>
    <name evidence="2" type="ORF">Ari01nite_07130</name>
</gene>
<sequence>MSVDEGPTLRRRRLGAELKRCREGAGLTQENVSRHFEWHAAKVTRIETARVAVTARDVRDLLDLYRVEDQAYREALIELARLSRERTWWSDYRDVIRPGNFVGLEAGASAMHAWEPVIVPGLLQTEAYIRALMRTGRANDPPHEIDRRVSLRLTRQGRLTERRPLELAAIVDESVMRRVIGGEEVMAEQLRHLIEMAQLPNVTLQILPATAGEHAFLGGPVALLEFQGVDAQMNRGISRPETTHLDVVYLEGLAGDSYEEQPAEVARYRSEFERLSAKALDHRMTIKMIESLLVA</sequence>
<reference evidence="2" key="1">
    <citation type="submission" date="2021-01" db="EMBL/GenBank/DDBJ databases">
        <title>Whole genome shotgun sequence of Actinoplanes rishiriensis NBRC 108556.</title>
        <authorList>
            <person name="Komaki H."/>
            <person name="Tamura T."/>
        </authorList>
    </citation>
    <scope>NUCLEOTIDE SEQUENCE</scope>
    <source>
        <strain evidence="2">NBRC 108556</strain>
    </source>
</reference>
<dbReference type="EMBL" id="BOMV01000006">
    <property type="protein sequence ID" value="GIE93248.1"/>
    <property type="molecule type" value="Genomic_DNA"/>
</dbReference>
<dbReference type="AlphaFoldDB" id="A0A919MS42"/>
<dbReference type="Gene3D" id="1.10.260.40">
    <property type="entry name" value="lambda repressor-like DNA-binding domains"/>
    <property type="match status" value="1"/>
</dbReference>